<dbReference type="Proteomes" id="UP001232245">
    <property type="component" value="Unassembled WGS sequence"/>
</dbReference>
<gene>
    <name evidence="1" type="ORF">J2S02_003603</name>
</gene>
<evidence type="ECO:0000313" key="1">
    <source>
        <dbReference type="EMBL" id="MDQ0227258.1"/>
    </source>
</evidence>
<protein>
    <submittedName>
        <fullName evidence="1">Uncharacterized protein</fullName>
    </submittedName>
</protein>
<comment type="caution">
    <text evidence="1">The sequence shown here is derived from an EMBL/GenBank/DDBJ whole genome shotgun (WGS) entry which is preliminary data.</text>
</comment>
<sequence>MADSINLQSEETDDPYRVIVQDGNLYMYDTITGQVWRKADKPDSKWEEVEGLYGD</sequence>
<dbReference type="RefSeq" id="WP_174881160.1">
    <property type="nucleotide sequence ID" value="NZ_CADEPK010000320.1"/>
</dbReference>
<accession>A0ABT9Z4S4</accession>
<name>A0ABT9Z4S4_9BACI</name>
<organism evidence="1 2">
    <name type="scientific">Metabacillus niabensis</name>
    <dbReference type="NCBI Taxonomy" id="324854"/>
    <lineage>
        <taxon>Bacteria</taxon>
        <taxon>Bacillati</taxon>
        <taxon>Bacillota</taxon>
        <taxon>Bacilli</taxon>
        <taxon>Bacillales</taxon>
        <taxon>Bacillaceae</taxon>
        <taxon>Metabacillus</taxon>
    </lineage>
</organism>
<proteinExistence type="predicted"/>
<evidence type="ECO:0000313" key="2">
    <source>
        <dbReference type="Proteomes" id="UP001232245"/>
    </source>
</evidence>
<reference evidence="1 2" key="1">
    <citation type="submission" date="2023-07" db="EMBL/GenBank/DDBJ databases">
        <title>Genomic Encyclopedia of Type Strains, Phase IV (KMG-IV): sequencing the most valuable type-strain genomes for metagenomic binning, comparative biology and taxonomic classification.</title>
        <authorList>
            <person name="Goeker M."/>
        </authorList>
    </citation>
    <scope>NUCLEOTIDE SEQUENCE [LARGE SCALE GENOMIC DNA]</scope>
    <source>
        <strain evidence="1 2">DSM 17723</strain>
    </source>
</reference>
<dbReference type="EMBL" id="JAUSTZ010000008">
    <property type="protein sequence ID" value="MDQ0227258.1"/>
    <property type="molecule type" value="Genomic_DNA"/>
</dbReference>
<keyword evidence="2" id="KW-1185">Reference proteome</keyword>